<organism evidence="6 7">
    <name type="scientific">Popillia japonica</name>
    <name type="common">Japanese beetle</name>
    <dbReference type="NCBI Taxonomy" id="7064"/>
    <lineage>
        <taxon>Eukaryota</taxon>
        <taxon>Metazoa</taxon>
        <taxon>Ecdysozoa</taxon>
        <taxon>Arthropoda</taxon>
        <taxon>Hexapoda</taxon>
        <taxon>Insecta</taxon>
        <taxon>Pterygota</taxon>
        <taxon>Neoptera</taxon>
        <taxon>Endopterygota</taxon>
        <taxon>Coleoptera</taxon>
        <taxon>Polyphaga</taxon>
        <taxon>Scarabaeiformia</taxon>
        <taxon>Scarabaeidae</taxon>
        <taxon>Rutelinae</taxon>
        <taxon>Popillia</taxon>
    </lineage>
</organism>
<name>A0AAW1JXW3_POPJA</name>
<keyword evidence="2" id="KW-0677">Repeat</keyword>
<dbReference type="InterPro" id="IPR001478">
    <property type="entry name" value="PDZ"/>
</dbReference>
<gene>
    <name evidence="6" type="ORF">QE152_g26423</name>
</gene>
<dbReference type="Proteomes" id="UP001458880">
    <property type="component" value="Unassembled WGS sequence"/>
</dbReference>
<keyword evidence="3" id="KW-0966">Cell projection</keyword>
<feature type="region of interest" description="Disordered" evidence="4">
    <location>
        <begin position="539"/>
        <end position="559"/>
    </location>
</feature>
<feature type="region of interest" description="Disordered" evidence="4">
    <location>
        <begin position="27"/>
        <end position="189"/>
    </location>
</feature>
<dbReference type="PANTHER" id="PTHR23116">
    <property type="entry name" value="PDZ DOMAIN CONTAINING WHIRLIN AND HARMONIN-RELATED"/>
    <property type="match status" value="1"/>
</dbReference>
<feature type="region of interest" description="Disordered" evidence="4">
    <location>
        <begin position="585"/>
        <end position="620"/>
    </location>
</feature>
<dbReference type="InterPro" id="IPR036034">
    <property type="entry name" value="PDZ_sf"/>
</dbReference>
<dbReference type="CDD" id="cd06741">
    <property type="entry name" value="PDZ2_FL-whirlin"/>
    <property type="match status" value="1"/>
</dbReference>
<evidence type="ECO:0000256" key="2">
    <source>
        <dbReference type="ARBA" id="ARBA00022737"/>
    </source>
</evidence>
<sequence>MRSGEEFSELAELGSSYVGTRYATTVAGGGGVPPGGGGGPAWSRTPGRSRIPAEAEDALGPNCSPRSHHRGGRTGLYYSPPGTSYTIIERPSSAMHHHSSRDYNEHHYNTIGPRGTYLGSNPNFHHRGTPSGGNNKKRPISPEQVLRLFGNNSQSSNPKLNMERPSRRSPASSPPSTTHQSNYRGVPSSYGLSLHELSTRTITMVREPADGTHGFGICVKGGKEAGVGVYISRVEEGSVAERAGLRPGDSILEVNGTPFTGISHEEALKMLKSCRKLSMTVKSPTVNPNLGYSGSWHTRQTCSWMDRQGRPVSPPLEYTRIGQVPPQRYGYRSSSKDRSVRKVDLCIEPGQSLGLMIRGGVEYNLGIFITGVDKNSVADRAGLMVGDQILEVNGQSFLDVTHDEAVSQLKYHKRMSLLVRDVGKVPHSCTSYDRDWDLCSPGSRAAQTTRKWAAALQMVEEKARCLLTKPEFSRLCYYTDEYSARHMTIDAFVQVLTELLNTAEKYTLMTEMREIVAIEDRMRFDELVYSEVDLPRRRDPREHDYKHSRRKGGQLPDANNSLFMSGYDDYVPGIVVESGHVAYNEDDYRSPSEDSGVGMGVMDRSQRQRPPSAGNTMLPSGKLITELNEDDHHNQEYCSGDEENPPGTRSRRHSSPDESRSGSATALHQADYSDSKKNYFPTRKMNNAHHCTDYWPFGKLGLGGASPLGLWSDSDAR</sequence>
<dbReference type="EMBL" id="JASPKY010000303">
    <property type="protein sequence ID" value="KAK9709737.1"/>
    <property type="molecule type" value="Genomic_DNA"/>
</dbReference>
<comment type="caution">
    <text evidence="6">The sequence shown here is derived from an EMBL/GenBank/DDBJ whole genome shotgun (WGS) entry which is preliminary data.</text>
</comment>
<feature type="compositionally biased region" description="Gly residues" evidence="4">
    <location>
        <begin position="27"/>
        <end position="40"/>
    </location>
</feature>
<feature type="domain" description="PDZ" evidence="5">
    <location>
        <begin position="342"/>
        <end position="410"/>
    </location>
</feature>
<evidence type="ECO:0000256" key="4">
    <source>
        <dbReference type="SAM" id="MobiDB-lite"/>
    </source>
</evidence>
<dbReference type="InterPro" id="IPR033028">
    <property type="entry name" value="Whirlin_HN-like_dom2"/>
</dbReference>
<dbReference type="GO" id="GO:0002142">
    <property type="term" value="C:stereocilia ankle link complex"/>
    <property type="evidence" value="ECO:0007669"/>
    <property type="project" value="TreeGrafter"/>
</dbReference>
<dbReference type="Pfam" id="PF00595">
    <property type="entry name" value="PDZ"/>
    <property type="match status" value="2"/>
</dbReference>
<evidence type="ECO:0000259" key="5">
    <source>
        <dbReference type="PROSITE" id="PS50106"/>
    </source>
</evidence>
<feature type="compositionally biased region" description="Polar residues" evidence="4">
    <location>
        <begin position="150"/>
        <end position="159"/>
    </location>
</feature>
<reference evidence="6 7" key="1">
    <citation type="journal article" date="2024" name="BMC Genomics">
        <title>De novo assembly and annotation of Popillia japonica's genome with initial clues to its potential as an invasive pest.</title>
        <authorList>
            <person name="Cucini C."/>
            <person name="Boschi S."/>
            <person name="Funari R."/>
            <person name="Cardaioli E."/>
            <person name="Iannotti N."/>
            <person name="Marturano G."/>
            <person name="Paoli F."/>
            <person name="Bruttini M."/>
            <person name="Carapelli A."/>
            <person name="Frati F."/>
            <person name="Nardi F."/>
        </authorList>
    </citation>
    <scope>NUCLEOTIDE SEQUENCE [LARGE SCALE GENOMIC DNA]</scope>
    <source>
        <strain evidence="6">DMR45628</strain>
    </source>
</reference>
<dbReference type="SUPFAM" id="SSF50156">
    <property type="entry name" value="PDZ domain-like"/>
    <property type="match status" value="2"/>
</dbReference>
<keyword evidence="7" id="KW-1185">Reference proteome</keyword>
<evidence type="ECO:0000256" key="3">
    <source>
        <dbReference type="ARBA" id="ARBA00023273"/>
    </source>
</evidence>
<dbReference type="FunFam" id="2.30.42.10:FF:000167">
    <property type="entry name" value="whirlin isoform X1"/>
    <property type="match status" value="1"/>
</dbReference>
<dbReference type="SMART" id="SM00228">
    <property type="entry name" value="PDZ"/>
    <property type="match status" value="2"/>
</dbReference>
<dbReference type="InterPro" id="IPR051844">
    <property type="entry name" value="USH2_Complex_Protein"/>
</dbReference>
<dbReference type="GO" id="GO:0005929">
    <property type="term" value="C:cilium"/>
    <property type="evidence" value="ECO:0007669"/>
    <property type="project" value="TreeGrafter"/>
</dbReference>
<dbReference type="PANTHER" id="PTHR23116:SF29">
    <property type="entry name" value="PDZ DOMAIN-CONTAINING PROTEIN 7"/>
    <property type="match status" value="1"/>
</dbReference>
<dbReference type="GO" id="GO:0032426">
    <property type="term" value="C:stereocilium tip"/>
    <property type="evidence" value="ECO:0007669"/>
    <property type="project" value="TreeGrafter"/>
</dbReference>
<dbReference type="CDD" id="cd00136">
    <property type="entry name" value="PDZ_canonical"/>
    <property type="match status" value="1"/>
</dbReference>
<dbReference type="PROSITE" id="PS50106">
    <property type="entry name" value="PDZ"/>
    <property type="match status" value="2"/>
</dbReference>
<feature type="domain" description="PDZ" evidence="5">
    <location>
        <begin position="201"/>
        <end position="273"/>
    </location>
</feature>
<evidence type="ECO:0000313" key="7">
    <source>
        <dbReference type="Proteomes" id="UP001458880"/>
    </source>
</evidence>
<evidence type="ECO:0000256" key="1">
    <source>
        <dbReference type="ARBA" id="ARBA00004316"/>
    </source>
</evidence>
<dbReference type="AlphaFoldDB" id="A0AAW1JXW3"/>
<comment type="subcellular location">
    <subcellularLocation>
        <location evidence="1">Cell projection</location>
    </subcellularLocation>
</comment>
<dbReference type="GO" id="GO:0005886">
    <property type="term" value="C:plasma membrane"/>
    <property type="evidence" value="ECO:0007669"/>
    <property type="project" value="TreeGrafter"/>
</dbReference>
<feature type="region of interest" description="Disordered" evidence="4">
    <location>
        <begin position="633"/>
        <end position="679"/>
    </location>
</feature>
<dbReference type="Gene3D" id="2.30.42.10">
    <property type="match status" value="2"/>
</dbReference>
<accession>A0AAW1JXW3</accession>
<proteinExistence type="predicted"/>
<protein>
    <submittedName>
        <fullName evidence="6">PDZ domain</fullName>
    </submittedName>
</protein>
<dbReference type="Gene3D" id="1.20.1160.20">
    <property type="match status" value="1"/>
</dbReference>
<evidence type="ECO:0000313" key="6">
    <source>
        <dbReference type="EMBL" id="KAK9709737.1"/>
    </source>
</evidence>
<dbReference type="CDD" id="cd07357">
    <property type="entry name" value="HN_L-whirlin_R2_like"/>
    <property type="match status" value="1"/>
</dbReference>